<evidence type="ECO:0000256" key="4">
    <source>
        <dbReference type="SAM" id="MobiDB-lite"/>
    </source>
</evidence>
<evidence type="ECO:0000313" key="5">
    <source>
        <dbReference type="EMBL" id="QNP61795.1"/>
    </source>
</evidence>
<evidence type="ECO:0000256" key="3">
    <source>
        <dbReference type="ARBA" id="ARBA00035643"/>
    </source>
</evidence>
<dbReference type="PANTHER" id="PTHR36852">
    <property type="entry name" value="PROTEIN GVPL 2"/>
    <property type="match status" value="1"/>
</dbReference>
<protein>
    <submittedName>
        <fullName evidence="5">GvpL/GvpF family gas vesicle protein</fullName>
    </submittedName>
</protein>
<dbReference type="GO" id="GO:0031412">
    <property type="term" value="P:gas vesicle organization"/>
    <property type="evidence" value="ECO:0007669"/>
    <property type="project" value="InterPro"/>
</dbReference>
<organism evidence="5 6">
    <name type="scientific">Streptomyces genisteinicus</name>
    <dbReference type="NCBI Taxonomy" id="2768068"/>
    <lineage>
        <taxon>Bacteria</taxon>
        <taxon>Bacillati</taxon>
        <taxon>Actinomycetota</taxon>
        <taxon>Actinomycetes</taxon>
        <taxon>Kitasatosporales</taxon>
        <taxon>Streptomycetaceae</taxon>
        <taxon>Streptomyces</taxon>
    </lineage>
</organism>
<evidence type="ECO:0000256" key="1">
    <source>
        <dbReference type="ARBA" id="ARBA00022987"/>
    </source>
</evidence>
<dbReference type="KEGG" id="sgj:IAG43_01885"/>
<dbReference type="RefSeq" id="WP_187738999.1">
    <property type="nucleotide sequence ID" value="NZ_CP060825.1"/>
</dbReference>
<dbReference type="EMBL" id="CP060825">
    <property type="protein sequence ID" value="QNP61795.1"/>
    <property type="molecule type" value="Genomic_DNA"/>
</dbReference>
<dbReference type="Proteomes" id="UP000516230">
    <property type="component" value="Chromosome"/>
</dbReference>
<reference evidence="5 6" key="1">
    <citation type="submission" date="2020-08" db="EMBL/GenBank/DDBJ databases">
        <title>A novel species.</title>
        <authorList>
            <person name="Gao J."/>
        </authorList>
    </citation>
    <scope>NUCLEOTIDE SEQUENCE [LARGE SCALE GENOMIC DNA]</scope>
    <source>
        <strain evidence="5 6">CRPJ-33</strain>
    </source>
</reference>
<dbReference type="InterPro" id="IPR009430">
    <property type="entry name" value="GvpL/GvpF"/>
</dbReference>
<evidence type="ECO:0000313" key="6">
    <source>
        <dbReference type="Proteomes" id="UP000516230"/>
    </source>
</evidence>
<sequence>MSDRVVYAYAVVRAAGGLDAVAGTLTGVDGTPVRLAPAAREPSVLLAVGDVPAADFREEALRRRLEELEWLETVARAHHAVVEALAAVTTVLPLRLATVYVDDAGARAALDDGAPAFAERLSLLAGHREWGVKVYADPSAAAVPAAPAEDGLSPGRSYLRQRREQRSGREEVYRDAAAAAARVEEAASRQAAGRARHRVQQGTLAGPAGAGENVVNDAYLVPDAGSDAFRAGVEAAAEGLAGVRVEVTGPWAPYSFAVPSEGAEDGQAP</sequence>
<feature type="compositionally biased region" description="Basic and acidic residues" evidence="4">
    <location>
        <begin position="161"/>
        <end position="171"/>
    </location>
</feature>
<proteinExistence type="inferred from homology"/>
<name>A0A7H0HMM9_9ACTN</name>
<dbReference type="Pfam" id="PF06386">
    <property type="entry name" value="GvpL_GvpF"/>
    <property type="match status" value="1"/>
</dbReference>
<dbReference type="GO" id="GO:0031411">
    <property type="term" value="C:gas vesicle"/>
    <property type="evidence" value="ECO:0007669"/>
    <property type="project" value="UniProtKB-SubCell"/>
</dbReference>
<feature type="region of interest" description="Disordered" evidence="4">
    <location>
        <begin position="145"/>
        <end position="171"/>
    </location>
</feature>
<keyword evidence="6" id="KW-1185">Reference proteome</keyword>
<keyword evidence="1" id="KW-0304">Gas vesicle</keyword>
<comment type="similarity">
    <text evidence="3">Belongs to the gas vesicle GvpF/GvpL family.</text>
</comment>
<gene>
    <name evidence="5" type="ORF">IAG43_01885</name>
</gene>
<evidence type="ECO:0000256" key="2">
    <source>
        <dbReference type="ARBA" id="ARBA00035108"/>
    </source>
</evidence>
<feature type="region of interest" description="Disordered" evidence="4">
    <location>
        <begin position="188"/>
        <end position="208"/>
    </location>
</feature>
<comment type="subcellular location">
    <subcellularLocation>
        <location evidence="2">Gas vesicle</location>
    </subcellularLocation>
</comment>
<dbReference type="AlphaFoldDB" id="A0A7H0HMM9"/>
<accession>A0A7H0HMM9</accession>
<dbReference type="PANTHER" id="PTHR36852:SF1">
    <property type="entry name" value="PROTEIN GVPL 2"/>
    <property type="match status" value="1"/>
</dbReference>